<gene>
    <name evidence="4" type="ORF">R9X50_00582600</name>
</gene>
<accession>A0AAQ3R9F1</accession>
<feature type="compositionally biased region" description="Acidic residues" evidence="2">
    <location>
        <begin position="260"/>
        <end position="276"/>
    </location>
</feature>
<feature type="compositionally biased region" description="Acidic residues" evidence="2">
    <location>
        <begin position="309"/>
        <end position="327"/>
    </location>
</feature>
<feature type="region of interest" description="Disordered" evidence="2">
    <location>
        <begin position="114"/>
        <end position="134"/>
    </location>
</feature>
<name>A0AAQ3R9F1_9PEZI</name>
<sequence length="352" mass="39968">MSAPNRIRLKRRRDELPPNTLVIEERRQKRTQIDRLYVRHQDEQEAPILSQTVTPSENGNESQNITAITGRRIFQLTRKKIGRDDAYATIVEKRAKQAEAAALGHEDGMNKVETLKRPGKGSSTVAQPKPEASRTALAELEKEQEYLESIGSELHRIAMEELAQERRPRTFATPRLAGSRSREIHRQRAAAAPQPRIRDEDIEMEDENGAYVYDTYILAGIPTGGIGESPIPGAGGQAGDVGYVIITEEDQEIWEHYIEDEPSDKDWDTDEDDENAEGYYGADYPEDELASDDEHGREIYRYRHHGGSDDEEWDEDTGAYSDDDENDFMGKEWRSKTPAQFVDYLKKKDAAG</sequence>
<dbReference type="PANTHER" id="PTHR28063:SF1">
    <property type="entry name" value="RNA POLYMERASE II NUCLEAR LOCALIZATION PROTEIN IWR1"/>
    <property type="match status" value="1"/>
</dbReference>
<evidence type="ECO:0000313" key="4">
    <source>
        <dbReference type="EMBL" id="WPH02954.1"/>
    </source>
</evidence>
<reference evidence="4 5" key="1">
    <citation type="submission" date="2023-11" db="EMBL/GenBank/DDBJ databases">
        <title>An acidophilic fungus is an integral part of prey digestion in a carnivorous sundew plant.</title>
        <authorList>
            <person name="Tsai I.J."/>
        </authorList>
    </citation>
    <scope>NUCLEOTIDE SEQUENCE [LARGE SCALE GENOMIC DNA]</scope>
    <source>
        <strain evidence="4">169a</strain>
    </source>
</reference>
<dbReference type="AlphaFoldDB" id="A0AAQ3R9F1"/>
<dbReference type="Pfam" id="PF08574">
    <property type="entry name" value="Iwr1"/>
    <property type="match status" value="1"/>
</dbReference>
<dbReference type="PANTHER" id="PTHR28063">
    <property type="entry name" value="RNA POLYMERASE II NUCLEAR LOCALIZATION PROTEIN IWR1"/>
    <property type="match status" value="1"/>
</dbReference>
<comment type="similarity">
    <text evidence="1">Belongs to the IWR1/SLC7A6OS family.</text>
</comment>
<dbReference type="EMBL" id="CP138588">
    <property type="protein sequence ID" value="WPH02954.1"/>
    <property type="molecule type" value="Genomic_DNA"/>
</dbReference>
<evidence type="ECO:0000313" key="5">
    <source>
        <dbReference type="Proteomes" id="UP001303373"/>
    </source>
</evidence>
<organism evidence="4 5">
    <name type="scientific">Acrodontium crateriforme</name>
    <dbReference type="NCBI Taxonomy" id="150365"/>
    <lineage>
        <taxon>Eukaryota</taxon>
        <taxon>Fungi</taxon>
        <taxon>Dikarya</taxon>
        <taxon>Ascomycota</taxon>
        <taxon>Pezizomycotina</taxon>
        <taxon>Dothideomycetes</taxon>
        <taxon>Dothideomycetidae</taxon>
        <taxon>Mycosphaerellales</taxon>
        <taxon>Teratosphaeriaceae</taxon>
        <taxon>Acrodontium</taxon>
    </lineage>
</organism>
<proteinExistence type="inferred from homology"/>
<dbReference type="InterPro" id="IPR013883">
    <property type="entry name" value="TF_Iwr1_dom"/>
</dbReference>
<evidence type="ECO:0000256" key="2">
    <source>
        <dbReference type="SAM" id="MobiDB-lite"/>
    </source>
</evidence>
<evidence type="ECO:0000259" key="3">
    <source>
        <dbReference type="Pfam" id="PF08574"/>
    </source>
</evidence>
<feature type="compositionally biased region" description="Basic and acidic residues" evidence="2">
    <location>
        <begin position="292"/>
        <end position="301"/>
    </location>
</feature>
<keyword evidence="5" id="KW-1185">Reference proteome</keyword>
<protein>
    <recommendedName>
        <fullName evidence="3">Transcription factor Iwr1 domain-containing protein</fullName>
    </recommendedName>
</protein>
<feature type="region of interest" description="Disordered" evidence="2">
    <location>
        <begin position="165"/>
        <end position="195"/>
    </location>
</feature>
<dbReference type="Proteomes" id="UP001303373">
    <property type="component" value="Chromosome 9"/>
</dbReference>
<dbReference type="GO" id="GO:0005737">
    <property type="term" value="C:cytoplasm"/>
    <property type="evidence" value="ECO:0007669"/>
    <property type="project" value="TreeGrafter"/>
</dbReference>
<feature type="region of interest" description="Disordered" evidence="2">
    <location>
        <begin position="258"/>
        <end position="330"/>
    </location>
</feature>
<dbReference type="InterPro" id="IPR040150">
    <property type="entry name" value="Iwr1"/>
</dbReference>
<dbReference type="GO" id="GO:0006606">
    <property type="term" value="P:protein import into nucleus"/>
    <property type="evidence" value="ECO:0007669"/>
    <property type="project" value="InterPro"/>
</dbReference>
<feature type="domain" description="Transcription factor Iwr1" evidence="3">
    <location>
        <begin position="210"/>
        <end position="288"/>
    </location>
</feature>
<evidence type="ECO:0000256" key="1">
    <source>
        <dbReference type="ARBA" id="ARBA00010218"/>
    </source>
</evidence>